<evidence type="ECO:0000313" key="3">
    <source>
        <dbReference type="EMBL" id="TKD70778.1"/>
    </source>
</evidence>
<feature type="transmembrane region" description="Helical" evidence="2">
    <location>
        <begin position="7"/>
        <end position="26"/>
    </location>
</feature>
<dbReference type="AlphaFoldDB" id="A0A4V5Q1L8"/>
<dbReference type="InterPro" id="IPR046208">
    <property type="entry name" value="DUF6241"/>
</dbReference>
<evidence type="ECO:0000256" key="1">
    <source>
        <dbReference type="SAM" id="MobiDB-lite"/>
    </source>
</evidence>
<reference evidence="3 4" key="1">
    <citation type="submission" date="2019-04" db="EMBL/GenBank/DDBJ databases">
        <title>Genome sequence of Bacillus hwajinpoensis strain Y2.</title>
        <authorList>
            <person name="Fair J.L."/>
            <person name="Maclea K.S."/>
        </authorList>
    </citation>
    <scope>NUCLEOTIDE SEQUENCE [LARGE SCALE GENOMIC DNA]</scope>
    <source>
        <strain evidence="3 4">Y2</strain>
    </source>
</reference>
<evidence type="ECO:0000256" key="2">
    <source>
        <dbReference type="SAM" id="Phobius"/>
    </source>
</evidence>
<keyword evidence="2" id="KW-1133">Transmembrane helix</keyword>
<dbReference type="OrthoDB" id="1932566at2"/>
<gene>
    <name evidence="3" type="ORF">FBF83_09190</name>
</gene>
<dbReference type="Pfam" id="PF19754">
    <property type="entry name" value="DUF6241"/>
    <property type="match status" value="1"/>
</dbReference>
<proteinExistence type="predicted"/>
<feature type="region of interest" description="Disordered" evidence="1">
    <location>
        <begin position="37"/>
        <end position="68"/>
    </location>
</feature>
<evidence type="ECO:0000313" key="4">
    <source>
        <dbReference type="Proteomes" id="UP000310541"/>
    </source>
</evidence>
<keyword evidence="2" id="KW-0472">Membrane</keyword>
<sequence length="176" mass="20151">MPSTKTLLLSISIIVILSLGLGYWLISDLNAKLVEEKGETKQSGEQPEEEIDPDRYVDDGANSTADDTIPSESHFMTTLHGMTHQKVYADEKWTLVEMTDKRIEDMLAILDKVKGEGEYEHYDFYYKALTKWKKGDFQNAVEIHNEIWSMENGNVGRASRLLTANEEQAFVDEHYD</sequence>
<dbReference type="RefSeq" id="WP_136946852.1">
    <property type="nucleotide sequence ID" value="NZ_SWFM01000002.1"/>
</dbReference>
<accession>A0A4V5Q1L8</accession>
<dbReference type="Proteomes" id="UP000310541">
    <property type="component" value="Unassembled WGS sequence"/>
</dbReference>
<dbReference type="EMBL" id="SWFM01000002">
    <property type="protein sequence ID" value="TKD70778.1"/>
    <property type="molecule type" value="Genomic_DNA"/>
</dbReference>
<protein>
    <submittedName>
        <fullName evidence="3">Uncharacterized protein</fullName>
    </submittedName>
</protein>
<keyword evidence="2" id="KW-0812">Transmembrane</keyword>
<comment type="caution">
    <text evidence="3">The sequence shown here is derived from an EMBL/GenBank/DDBJ whole genome shotgun (WGS) entry which is preliminary data.</text>
</comment>
<name>A0A4V5Q1L8_9BACL</name>
<organism evidence="3 4">
    <name type="scientific">Guptibacillus hwajinpoensis</name>
    <dbReference type="NCBI Taxonomy" id="208199"/>
    <lineage>
        <taxon>Bacteria</taxon>
        <taxon>Bacillati</taxon>
        <taxon>Bacillota</taxon>
        <taxon>Bacilli</taxon>
        <taxon>Bacillales</taxon>
        <taxon>Guptibacillaceae</taxon>
        <taxon>Guptibacillus</taxon>
    </lineage>
</organism>